<dbReference type="InterPro" id="IPR000850">
    <property type="entry name" value="Adenylat/UMP-CMP_kin"/>
</dbReference>
<dbReference type="InterPro" id="IPR033690">
    <property type="entry name" value="Adenylat_kinase_CS"/>
</dbReference>
<comment type="caution">
    <text evidence="4">The sequence shown here is derived from an EMBL/GenBank/DDBJ whole genome shotgun (WGS) entry which is preliminary data.</text>
</comment>
<feature type="non-terminal residue" evidence="4">
    <location>
        <position position="256"/>
    </location>
</feature>
<keyword evidence="3" id="KW-0418">Kinase</keyword>
<evidence type="ECO:0000256" key="1">
    <source>
        <dbReference type="ARBA" id="ARBA00022679"/>
    </source>
</evidence>
<dbReference type="InterPro" id="IPR027417">
    <property type="entry name" value="P-loop_NTPase"/>
</dbReference>
<dbReference type="PROSITE" id="PS00113">
    <property type="entry name" value="ADENYLATE_KINASE"/>
    <property type="match status" value="1"/>
</dbReference>
<dbReference type="Proteomes" id="UP000654075">
    <property type="component" value="Unassembled WGS sequence"/>
</dbReference>
<organism evidence="4 5">
    <name type="scientific">Polarella glacialis</name>
    <name type="common">Dinoflagellate</name>
    <dbReference type="NCBI Taxonomy" id="89957"/>
    <lineage>
        <taxon>Eukaryota</taxon>
        <taxon>Sar</taxon>
        <taxon>Alveolata</taxon>
        <taxon>Dinophyceae</taxon>
        <taxon>Suessiales</taxon>
        <taxon>Suessiaceae</taxon>
        <taxon>Polarella</taxon>
    </lineage>
</organism>
<sequence>DLVLRLIERAIRSIGWQGSSILIDGFPRSFSNLLAWDRALGHKVNVRGCIFLDCSDHIMEERLIEYGKATGKEEDTSLFIIRSRIRTFNDECMPVVHQLERDGLLHRINARQPLEAVWEKVKAVFQHSHALLAAKWKTKPPPKPRDEDGFFGDSFRGTGGFTGTTQEPPGGGKTALQFLPQSSYHTSAECSPWTSTYKQNFQVHPFQRFSVTSAVGFGETNGFSSSFATSPRQPGSQQPTSLRLAGAAMLLGTPRK</sequence>
<dbReference type="GO" id="GO:0006139">
    <property type="term" value="P:nucleobase-containing compound metabolic process"/>
    <property type="evidence" value="ECO:0007669"/>
    <property type="project" value="InterPro"/>
</dbReference>
<evidence type="ECO:0000313" key="4">
    <source>
        <dbReference type="EMBL" id="CAE8641875.1"/>
    </source>
</evidence>
<dbReference type="EMBL" id="CAJNNV010033043">
    <property type="protein sequence ID" value="CAE8641875.1"/>
    <property type="molecule type" value="Genomic_DNA"/>
</dbReference>
<evidence type="ECO:0000256" key="3">
    <source>
        <dbReference type="ARBA" id="ARBA00022777"/>
    </source>
</evidence>
<evidence type="ECO:0000256" key="2">
    <source>
        <dbReference type="ARBA" id="ARBA00022741"/>
    </source>
</evidence>
<proteinExistence type="predicted"/>
<protein>
    <recommendedName>
        <fullName evidence="6">Adenylate kinase</fullName>
    </recommendedName>
</protein>
<dbReference type="PANTHER" id="PTHR23359">
    <property type="entry name" value="NUCLEOTIDE KINASE"/>
    <property type="match status" value="1"/>
</dbReference>
<evidence type="ECO:0000313" key="5">
    <source>
        <dbReference type="Proteomes" id="UP000654075"/>
    </source>
</evidence>
<evidence type="ECO:0008006" key="6">
    <source>
        <dbReference type="Google" id="ProtNLM"/>
    </source>
</evidence>
<dbReference type="Pfam" id="PF00406">
    <property type="entry name" value="ADK"/>
    <property type="match status" value="1"/>
</dbReference>
<name>A0A813HTX8_POLGL</name>
<gene>
    <name evidence="4" type="ORF">PGLA1383_LOCUS56448</name>
</gene>
<keyword evidence="1" id="KW-0808">Transferase</keyword>
<dbReference type="GO" id="GO:0019205">
    <property type="term" value="F:nucleobase-containing compound kinase activity"/>
    <property type="evidence" value="ECO:0007669"/>
    <property type="project" value="InterPro"/>
</dbReference>
<accession>A0A813HTX8</accession>
<dbReference type="GO" id="GO:0005524">
    <property type="term" value="F:ATP binding"/>
    <property type="evidence" value="ECO:0007669"/>
    <property type="project" value="InterPro"/>
</dbReference>
<dbReference type="Gene3D" id="3.40.50.300">
    <property type="entry name" value="P-loop containing nucleotide triphosphate hydrolases"/>
    <property type="match status" value="1"/>
</dbReference>
<keyword evidence="2" id="KW-0547">Nucleotide-binding</keyword>
<reference evidence="4" key="1">
    <citation type="submission" date="2021-02" db="EMBL/GenBank/DDBJ databases">
        <authorList>
            <person name="Dougan E. K."/>
            <person name="Rhodes N."/>
            <person name="Thang M."/>
            <person name="Chan C."/>
        </authorList>
    </citation>
    <scope>NUCLEOTIDE SEQUENCE</scope>
</reference>
<dbReference type="AlphaFoldDB" id="A0A813HTX8"/>
<dbReference type="OrthoDB" id="442176at2759"/>
<dbReference type="SUPFAM" id="SSF52540">
    <property type="entry name" value="P-loop containing nucleoside triphosphate hydrolases"/>
    <property type="match status" value="1"/>
</dbReference>
<keyword evidence="5" id="KW-1185">Reference proteome</keyword>